<protein>
    <recommendedName>
        <fullName evidence="3">Flagellar protein FlgN</fullName>
    </recommendedName>
</protein>
<accession>A0ABY1ADS2</accession>
<dbReference type="EMBL" id="FOCC01000015">
    <property type="protein sequence ID" value="SEM94026.1"/>
    <property type="molecule type" value="Genomic_DNA"/>
</dbReference>
<evidence type="ECO:0008006" key="3">
    <source>
        <dbReference type="Google" id="ProtNLM"/>
    </source>
</evidence>
<gene>
    <name evidence="1" type="ORF">SAMN05216431_1155</name>
</gene>
<name>A0ABY1ADS2_9LACO</name>
<sequence length="108" mass="12314">MKTVNRLEVFKRVLANLQNCDHSLVAVQQMIAENQKLLETTKGVTSPLDTEETKIAEQISAQYQQIIAWADEEKLETSRQLGKLSDASRIAKSYVDDSAMQSRFTLYY</sequence>
<comment type="caution">
    <text evidence="1">The sequence shown here is derived from an EMBL/GenBank/DDBJ whole genome shotgun (WGS) entry which is preliminary data.</text>
</comment>
<reference evidence="1 2" key="1">
    <citation type="submission" date="2016-10" db="EMBL/GenBank/DDBJ databases">
        <authorList>
            <person name="Varghese N."/>
            <person name="Submissions S."/>
        </authorList>
    </citation>
    <scope>NUCLEOTIDE SEQUENCE [LARGE SCALE GENOMIC DNA]</scope>
    <source>
        <strain evidence="1 2">WC1T17</strain>
    </source>
</reference>
<organism evidence="1 2">
    <name type="scientific">Ligilactobacillus ruminis</name>
    <dbReference type="NCBI Taxonomy" id="1623"/>
    <lineage>
        <taxon>Bacteria</taxon>
        <taxon>Bacillati</taxon>
        <taxon>Bacillota</taxon>
        <taxon>Bacilli</taxon>
        <taxon>Lactobacillales</taxon>
        <taxon>Lactobacillaceae</taxon>
        <taxon>Ligilactobacillus</taxon>
    </lineage>
</organism>
<evidence type="ECO:0000313" key="1">
    <source>
        <dbReference type="EMBL" id="SEM94026.1"/>
    </source>
</evidence>
<dbReference type="Proteomes" id="UP000182089">
    <property type="component" value="Unassembled WGS sequence"/>
</dbReference>
<evidence type="ECO:0000313" key="2">
    <source>
        <dbReference type="Proteomes" id="UP000182089"/>
    </source>
</evidence>
<proteinExistence type="predicted"/>